<dbReference type="EMBL" id="CM042064">
    <property type="protein sequence ID" value="KAI3665075.1"/>
    <property type="molecule type" value="Genomic_DNA"/>
</dbReference>
<reference evidence="1 2" key="2">
    <citation type="journal article" date="2022" name="Mol. Ecol. Resour.">
        <title>The genomes of chicory, endive, great burdock and yacon provide insights into Asteraceae paleo-polyploidization history and plant inulin production.</title>
        <authorList>
            <person name="Fan W."/>
            <person name="Wang S."/>
            <person name="Wang H."/>
            <person name="Wang A."/>
            <person name="Jiang F."/>
            <person name="Liu H."/>
            <person name="Zhao H."/>
            <person name="Xu D."/>
            <person name="Zhang Y."/>
        </authorList>
    </citation>
    <scope>NUCLEOTIDE SEQUENCE [LARGE SCALE GENOMIC DNA]</scope>
    <source>
        <strain evidence="2">cv. Niubang</strain>
    </source>
</reference>
<accession>A0ACB8XDM4</accession>
<protein>
    <submittedName>
        <fullName evidence="1">Uncharacterized protein</fullName>
    </submittedName>
</protein>
<sequence>MAEDEFWLDHSDEKEREETDHMCLMGNTVKYDNSDEETADEVLNLSKSDFMTKMEAMMVELQDLQNKLKKEKCRVEKKNQKIFELNKQVVGNKDLIDSLRKSVSDFKKEKYCFESKISDFESKISKFVSEKQECVVKAFKLQVENKTLEKKVNGLEAKLYARGQTDQTIFLNTPNEEVDVREKWGLGYENPHYLKKAIRKQPALYNFDFLYAAAKYTHLKPKFVTKSPDEVEAKEDEKRKNLKKMQLPFCYQKLNNSYISDQPKCFSNDYFEGYSTKELEAKPLKAKIYVPPLFLESKIIELENILFDERILVDIEQNVFSTVIKNTVLNVESQKCSISSKGPHTSEVDLDDLFASANDFLNSDEECVDEIDIFDFNAKLPDHSTFVINGQALPSVHEVGESSTKVGELVSVNVDYYAKGKKQKKRRSQKQNNTGKLTKRQSQKSDFPNKSKSFVSDLRKKSSEGRTKWRPK</sequence>
<keyword evidence="2" id="KW-1185">Reference proteome</keyword>
<dbReference type="Proteomes" id="UP001055879">
    <property type="component" value="Linkage Group LG18"/>
</dbReference>
<gene>
    <name evidence="1" type="ORF">L6452_43692</name>
</gene>
<evidence type="ECO:0000313" key="1">
    <source>
        <dbReference type="EMBL" id="KAI3665075.1"/>
    </source>
</evidence>
<reference evidence="2" key="1">
    <citation type="journal article" date="2022" name="Mol. Ecol. Resour.">
        <title>The genomes of chicory, endive, great burdock and yacon provide insights into Asteraceae palaeo-polyploidization history and plant inulin production.</title>
        <authorList>
            <person name="Fan W."/>
            <person name="Wang S."/>
            <person name="Wang H."/>
            <person name="Wang A."/>
            <person name="Jiang F."/>
            <person name="Liu H."/>
            <person name="Zhao H."/>
            <person name="Xu D."/>
            <person name="Zhang Y."/>
        </authorList>
    </citation>
    <scope>NUCLEOTIDE SEQUENCE [LARGE SCALE GENOMIC DNA]</scope>
    <source>
        <strain evidence="2">cv. Niubang</strain>
    </source>
</reference>
<proteinExistence type="predicted"/>
<organism evidence="1 2">
    <name type="scientific">Arctium lappa</name>
    <name type="common">Greater burdock</name>
    <name type="synonym">Lappa major</name>
    <dbReference type="NCBI Taxonomy" id="4217"/>
    <lineage>
        <taxon>Eukaryota</taxon>
        <taxon>Viridiplantae</taxon>
        <taxon>Streptophyta</taxon>
        <taxon>Embryophyta</taxon>
        <taxon>Tracheophyta</taxon>
        <taxon>Spermatophyta</taxon>
        <taxon>Magnoliopsida</taxon>
        <taxon>eudicotyledons</taxon>
        <taxon>Gunneridae</taxon>
        <taxon>Pentapetalae</taxon>
        <taxon>asterids</taxon>
        <taxon>campanulids</taxon>
        <taxon>Asterales</taxon>
        <taxon>Asteraceae</taxon>
        <taxon>Carduoideae</taxon>
        <taxon>Cardueae</taxon>
        <taxon>Arctiinae</taxon>
        <taxon>Arctium</taxon>
    </lineage>
</organism>
<evidence type="ECO:0000313" key="2">
    <source>
        <dbReference type="Proteomes" id="UP001055879"/>
    </source>
</evidence>
<comment type="caution">
    <text evidence="1">The sequence shown here is derived from an EMBL/GenBank/DDBJ whole genome shotgun (WGS) entry which is preliminary data.</text>
</comment>
<name>A0ACB8XDM4_ARCLA</name>